<feature type="domain" description="Baseplate wedge protein gp7" evidence="3">
    <location>
        <begin position="767"/>
        <end position="862"/>
    </location>
</feature>
<dbReference type="InterPro" id="IPR048810">
    <property type="entry name" value="Gp7_helical"/>
</dbReference>
<dbReference type="Pfam" id="PF21428">
    <property type="entry name" value="Gp7_helical"/>
    <property type="match status" value="1"/>
</dbReference>
<dbReference type="KEGG" id="vg:24721772"/>
<evidence type="ECO:0000259" key="4">
    <source>
        <dbReference type="Pfam" id="PF21428"/>
    </source>
</evidence>
<dbReference type="GO" id="GO:0098025">
    <property type="term" value="C:virus tail, baseplate"/>
    <property type="evidence" value="ECO:0007669"/>
    <property type="project" value="UniProtKB-UniRule"/>
</dbReference>
<evidence type="ECO:0000313" key="7">
    <source>
        <dbReference type="Proteomes" id="UP000030323"/>
    </source>
</evidence>
<dbReference type="GeneID" id="24721772"/>
<dbReference type="HAMAP" id="MF_04103">
    <property type="entry name" value="BP07_T4"/>
    <property type="match status" value="1"/>
</dbReference>
<feature type="domain" description="Baseplate wedge protein gp7 helical" evidence="4">
    <location>
        <begin position="644"/>
        <end position="690"/>
    </location>
</feature>
<keyword evidence="1" id="KW-0946">Virion</keyword>
<dbReference type="Pfam" id="PF21456">
    <property type="entry name" value="Gp7_6th"/>
    <property type="match status" value="1"/>
</dbReference>
<name>A0A0A0YP99_9CAUD</name>
<reference evidence="6 7" key="1">
    <citation type="journal article" date="2015" name="Genome Announc.">
        <title>Complete Genome Sequence of Citrobacter freundii Myophage Moon.</title>
        <authorList>
            <person name="Edwards G.B."/>
            <person name="Luna A.J."/>
            <person name="Hernandez A.C."/>
            <person name="Kuty Everett G.F."/>
        </authorList>
    </citation>
    <scope>NUCLEOTIDE SEQUENCE [LARGE SCALE GENOMIC DNA]</scope>
</reference>
<evidence type="ECO:0000313" key="6">
    <source>
        <dbReference type="EMBL" id="AIX12144.1"/>
    </source>
</evidence>
<evidence type="ECO:0000259" key="3">
    <source>
        <dbReference type="Pfam" id="PF21427"/>
    </source>
</evidence>
<evidence type="ECO:0000256" key="1">
    <source>
        <dbReference type="HAMAP-Rule" id="MF_04103"/>
    </source>
</evidence>
<dbReference type="EMBL" id="KM236240">
    <property type="protein sequence ID" value="AIX12144.1"/>
    <property type="molecule type" value="Genomic_DNA"/>
</dbReference>
<keyword evidence="2" id="KW-1133">Transmembrane helix</keyword>
<keyword evidence="1" id="KW-1245">Viral tail assembly</keyword>
<keyword evidence="1" id="KW-0426">Late protein</keyword>
<accession>A0A0A0YP99</accession>
<proteinExistence type="inferred from homology"/>
<keyword evidence="1" id="KW-1226">Viral baseplate protein</keyword>
<dbReference type="Pfam" id="PF21427">
    <property type="entry name" value="Gp7_5th"/>
    <property type="match status" value="1"/>
</dbReference>
<dbReference type="InterPro" id="IPR034697">
    <property type="entry name" value="GP7_T4"/>
</dbReference>
<comment type="subunit">
    <text evidence="1">Binds to gp10 homotrimer; disulfide-linked. Heteromultimer with gp10; a gp10 molecule is disulfide-linked to gp7 and the other two remaining gp10 molecules form a disulfide bond.</text>
</comment>
<keyword evidence="1" id="KW-1227">Viral tail protein</keyword>
<dbReference type="Proteomes" id="UP000030323">
    <property type="component" value="Segment"/>
</dbReference>
<comment type="function">
    <text evidence="1">Baseplate protein. Involved in the tail assembly.</text>
</comment>
<keyword evidence="7" id="KW-1185">Reference proteome</keyword>
<feature type="domain" description="Baseplate wedge protein gp7" evidence="5">
    <location>
        <begin position="921"/>
        <end position="1013"/>
    </location>
</feature>
<organism evidence="6 7">
    <name type="scientific">Citrobacter phage Moon</name>
    <dbReference type="NCBI Taxonomy" id="1540095"/>
    <lineage>
        <taxon>Viruses</taxon>
        <taxon>Duplodnaviria</taxon>
        <taxon>Heunggongvirae</taxon>
        <taxon>Uroviricota</taxon>
        <taxon>Caudoviricetes</taxon>
        <taxon>Pantevenvirales</taxon>
        <taxon>Straboviridae</taxon>
        <taxon>Tevenvirinae</taxon>
        <taxon>Moonvirus</taxon>
        <taxon>Moonvirus moon</taxon>
    </lineage>
</organism>
<dbReference type="InterPro" id="IPR048812">
    <property type="entry name" value="Gp7_dom_VI"/>
</dbReference>
<gene>
    <name evidence="6" type="ORF">CPT_Moon173</name>
</gene>
<keyword evidence="1" id="KW-1188">Viral release from host cell</keyword>
<dbReference type="InterPro" id="IPR048811">
    <property type="entry name" value="Gp7_dom_V"/>
</dbReference>
<keyword evidence="2" id="KW-0472">Membrane</keyword>
<comment type="subcellular location">
    <subcellularLocation>
        <location evidence="1">Virion</location>
    </subcellularLocation>
    <text evidence="1">Present in the baseplate.</text>
</comment>
<comment type="similarity">
    <text evidence="1">Belongs to the T4likevirus baseplate wedge protein gp7 family.</text>
</comment>
<sequence>MTVKAPSVTSLRIVKLSANHVYIKWDDVGANFYYFVELAETRDIMGNNIPPSNYQWRKLGYVATNEYFEDTFVSPDRYYAMRVQTAAQGFDPSNWVQTEEFQMFSENAYTFETMLEMTLAKKFIEEKFNKNNQSYVNFNRDTIYAALMNESFQFSPNYEIVSSVSNFVLKEEEYHEIQGSVAVVCKDVNRVMLMESEGVLYLFERFQPVVKVSNDKGQTWKAVKLLSDRAGNPVSRTPYYQTDYTTYLLGYDKLFYGRKSNDVRWSSDEIRFSSQDVTFAKIGDQLKLGFDVEIFGTYATLPGDVSRKAEAITANDDYVYVAARDKVRFAKTKNAPVDQNPLSPTFGEKLFEDQVLTITGNSKAVVYKMDSVDGKVFVIITGEVKEELMDPTIPENVVDSLDKGVYILQDDGTFKRVFGNTEEERRRIEHGYTSMSTNGKEIFISSSNFKFQKDQIVDDPETADKYQLLGAVKYEFPREWLSDKHYHMMSFRSNKDSGFESFTPGPMQYYAEPFFSWSRKSGTRCWIDNSNRVVVVYSGFTHAKIIDTHGSGSPDRILHEIWDKGTCTVTSPNIEFNYFTKYASGVLFYKSSGEIISYYEFNYRVRDEVKIIWKPSEVFLKAYLQNQERNEEWKPEERSGEQDPDLRPLINKMMPDSYLLDDSNFEKFCEAYIQYLSDGYGTQYNNLLNLIRNQYPREKDSWEYLWSEIYKRNIYLNKDKRDAVSRFFEARRSDFYSTKGVEASYQFLFKLLYNEDVQIEIESNSGTEYDIIIESDSINENLVGQTIYTPTGRCNVTYLERSYSNGKLQWKVTIHNLLGRLIVGQEVKSERMLSFDGMIVRGVRGKELVENNIDYINRNRSYYVMKIKSNLPTSRYRNDVLRFVHPVGFGFIGITLLTMFINVGLTMKHVQTIINKYKNYKWDAGIPTFYPDRAVSLDSNGNPERDPITGLVIYTSGPLAGIAYPVPADYDSDNDNSIFQGQTPTERRKLMSPLFDQSAVAFSQFRDLVEERLIDKVGIPRDPVNTTQVKINE</sequence>
<feature type="transmembrane region" description="Helical" evidence="2">
    <location>
        <begin position="883"/>
        <end position="905"/>
    </location>
</feature>
<feature type="disulfide bond" description="Interchain (with GP10)" evidence="1">
    <location>
        <position position="185"/>
    </location>
</feature>
<dbReference type="RefSeq" id="YP_009146606.1">
    <property type="nucleotide sequence ID" value="NC_027331.1"/>
</dbReference>
<keyword evidence="1" id="KW-1015">Disulfide bond</keyword>
<protein>
    <recommendedName>
        <fullName evidence="1">Baseplate wedge protein gp7</fullName>
    </recommendedName>
</protein>
<dbReference type="GO" id="GO:0098003">
    <property type="term" value="P:viral tail assembly"/>
    <property type="evidence" value="ECO:0007669"/>
    <property type="project" value="UniProtKB-KW"/>
</dbReference>
<evidence type="ECO:0000256" key="2">
    <source>
        <dbReference type="SAM" id="Phobius"/>
    </source>
</evidence>
<keyword evidence="2" id="KW-0812">Transmembrane</keyword>
<evidence type="ECO:0000259" key="5">
    <source>
        <dbReference type="Pfam" id="PF21456"/>
    </source>
</evidence>